<keyword evidence="6 7" id="KW-0472">Membrane</keyword>
<dbReference type="GO" id="GO:0005886">
    <property type="term" value="C:plasma membrane"/>
    <property type="evidence" value="ECO:0007669"/>
    <property type="project" value="UniProtKB-SubCell"/>
</dbReference>
<evidence type="ECO:0000256" key="2">
    <source>
        <dbReference type="ARBA" id="ARBA00007430"/>
    </source>
</evidence>
<evidence type="ECO:0000256" key="4">
    <source>
        <dbReference type="ARBA" id="ARBA00022692"/>
    </source>
</evidence>
<evidence type="ECO:0000256" key="6">
    <source>
        <dbReference type="ARBA" id="ARBA00023136"/>
    </source>
</evidence>
<feature type="transmembrane region" description="Helical" evidence="7">
    <location>
        <begin position="151"/>
        <end position="169"/>
    </location>
</feature>
<comment type="caution">
    <text evidence="8">The sequence shown here is derived from an EMBL/GenBank/DDBJ whole genome shotgun (WGS) entry which is preliminary data.</text>
</comment>
<evidence type="ECO:0000313" key="9">
    <source>
        <dbReference type="Proteomes" id="UP000533905"/>
    </source>
</evidence>
<feature type="transmembrane region" description="Helical" evidence="7">
    <location>
        <begin position="82"/>
        <end position="105"/>
    </location>
</feature>
<keyword evidence="3" id="KW-1003">Cell membrane</keyword>
<feature type="transmembrane region" description="Helical" evidence="7">
    <location>
        <begin position="387"/>
        <end position="404"/>
    </location>
</feature>
<dbReference type="Proteomes" id="UP000533905">
    <property type="component" value="Unassembled WGS sequence"/>
</dbReference>
<dbReference type="AlphaFoldDB" id="A0A7Y2NZ80"/>
<accession>A0A7Y2NZ80</accession>
<feature type="transmembrane region" description="Helical" evidence="7">
    <location>
        <begin position="335"/>
        <end position="356"/>
    </location>
</feature>
<organism evidence="8 9">
    <name type="scientific">Telluria aromaticivorans</name>
    <dbReference type="NCBI Taxonomy" id="2725995"/>
    <lineage>
        <taxon>Bacteria</taxon>
        <taxon>Pseudomonadati</taxon>
        <taxon>Pseudomonadota</taxon>
        <taxon>Betaproteobacteria</taxon>
        <taxon>Burkholderiales</taxon>
        <taxon>Oxalobacteraceae</taxon>
        <taxon>Telluria group</taxon>
        <taxon>Telluria</taxon>
    </lineage>
</organism>
<feature type="transmembrane region" description="Helical" evidence="7">
    <location>
        <begin position="175"/>
        <end position="193"/>
    </location>
</feature>
<evidence type="ECO:0000256" key="3">
    <source>
        <dbReference type="ARBA" id="ARBA00022475"/>
    </source>
</evidence>
<sequence>MSKPRSGFWKNVVTVLAGSTGAQAVPLLVAPLLTRMCTPAEMGAFSVWLGVIAVASIIATLRLEAAMVLDHGKEQQRLCFGVVAYSATLLALMMTVFTVAARALGLPAVCGMSWFELLTIGLGTWLTASMQATLAYAASHNLFGRAAKAKVLQAGTIALAQVVLLFTGLNSTALMAGQLIGLGSGLLAARLLLAPPRPRIMLSLDEEQRAYLVKHQAFWRFSLPSSLLNTLVGQLPLFMIGFHHGVLEAGLFALAQRVISAPTALIAVSVLDVFKREAVHEFEAVGNCRDIYRATFKALLALALGPALVLLLFAPPLFEWIFGAGWRPAGELARLLAPLCFLNFIASPLSYVFFIAGKQKVELVWQVVLFVMTLGVFLAPLSLHDSLYAYTIGRSLLYLVYLFMSHQCSLPRRAAA</sequence>
<keyword evidence="5 7" id="KW-1133">Transmembrane helix</keyword>
<keyword evidence="9" id="KW-1185">Reference proteome</keyword>
<dbReference type="Pfam" id="PF13440">
    <property type="entry name" value="Polysacc_synt_3"/>
    <property type="match status" value="1"/>
</dbReference>
<feature type="transmembrane region" description="Helical" evidence="7">
    <location>
        <begin position="363"/>
        <end position="381"/>
    </location>
</feature>
<evidence type="ECO:0000256" key="7">
    <source>
        <dbReference type="SAM" id="Phobius"/>
    </source>
</evidence>
<dbReference type="InterPro" id="IPR050833">
    <property type="entry name" value="Poly_Biosynth_Transport"/>
</dbReference>
<feature type="transmembrane region" description="Helical" evidence="7">
    <location>
        <begin position="294"/>
        <end position="315"/>
    </location>
</feature>
<comment type="subcellular location">
    <subcellularLocation>
        <location evidence="1">Cell membrane</location>
        <topology evidence="1">Multi-pass membrane protein</topology>
    </subcellularLocation>
</comment>
<gene>
    <name evidence="8" type="ORF">HGB41_00775</name>
</gene>
<feature type="transmembrane region" description="Helical" evidence="7">
    <location>
        <begin position="40"/>
        <end position="61"/>
    </location>
</feature>
<comment type="similarity">
    <text evidence="2">Belongs to the polysaccharide synthase family.</text>
</comment>
<evidence type="ECO:0000256" key="5">
    <source>
        <dbReference type="ARBA" id="ARBA00022989"/>
    </source>
</evidence>
<protein>
    <submittedName>
        <fullName evidence="8">Lipopolysaccharide biosynthesis protein</fullName>
    </submittedName>
</protein>
<dbReference type="EMBL" id="JABAIV010000001">
    <property type="protein sequence ID" value="NNG21539.1"/>
    <property type="molecule type" value="Genomic_DNA"/>
</dbReference>
<keyword evidence="4 7" id="KW-0812">Transmembrane</keyword>
<dbReference type="PANTHER" id="PTHR30250">
    <property type="entry name" value="PST FAMILY PREDICTED COLANIC ACID TRANSPORTER"/>
    <property type="match status" value="1"/>
</dbReference>
<name>A0A7Y2NZ80_9BURK</name>
<evidence type="ECO:0000256" key="1">
    <source>
        <dbReference type="ARBA" id="ARBA00004651"/>
    </source>
</evidence>
<proteinExistence type="inferred from homology"/>
<evidence type="ECO:0000313" key="8">
    <source>
        <dbReference type="EMBL" id="NNG21539.1"/>
    </source>
</evidence>
<dbReference type="RefSeq" id="WP_171080081.1">
    <property type="nucleotide sequence ID" value="NZ_JABAIV010000001.1"/>
</dbReference>
<reference evidence="8 9" key="1">
    <citation type="submission" date="2020-04" db="EMBL/GenBank/DDBJ databases">
        <title>Massilia sp. nov., a cold adapted bacteria isolated from Arctic soil.</title>
        <authorList>
            <person name="Son J."/>
            <person name="Ka J.-O."/>
        </authorList>
    </citation>
    <scope>NUCLEOTIDE SEQUENCE [LARGE SCALE GENOMIC DNA]</scope>
    <source>
        <strain evidence="8 9">ML15P13</strain>
    </source>
</reference>
<feature type="transmembrane region" description="Helical" evidence="7">
    <location>
        <begin position="117"/>
        <end position="139"/>
    </location>
</feature>
<dbReference type="PANTHER" id="PTHR30250:SF10">
    <property type="entry name" value="LIPOPOLYSACCHARIDE BIOSYNTHESIS PROTEIN WZXC"/>
    <property type="match status" value="1"/>
</dbReference>